<accession>A0A2S6C851</accession>
<evidence type="ECO:0000256" key="1">
    <source>
        <dbReference type="SAM" id="MobiDB-lite"/>
    </source>
</evidence>
<dbReference type="EMBL" id="PNEN01000529">
    <property type="protein sequence ID" value="PPJ55914.1"/>
    <property type="molecule type" value="Genomic_DNA"/>
</dbReference>
<dbReference type="STRING" id="357750.A0A2S6C851"/>
<dbReference type="AlphaFoldDB" id="A0A2S6C851"/>
<protein>
    <submittedName>
        <fullName evidence="2">Uncharacterized protein</fullName>
    </submittedName>
</protein>
<feature type="region of interest" description="Disordered" evidence="1">
    <location>
        <begin position="94"/>
        <end position="146"/>
    </location>
</feature>
<sequence>MAYEQIPPKSAPVSSMVFEFSNNVPGRAQAPVEQSRQDVDAYRRIMHAYMQSQLNRGTIPGYQRTMHAHTMVQLESMKTARSEAGSPMLAQVGAVSPSPIKAHRSQTTIDNAPIPPNNSPAPGSQSAFRTPNGRRTRQRSLTDPIPRDFAALRASVACG</sequence>
<dbReference type="Proteomes" id="UP000237631">
    <property type="component" value="Unassembled WGS sequence"/>
</dbReference>
<name>A0A2S6C851_9PEZI</name>
<reference evidence="3" key="1">
    <citation type="journal article" date="2017" name="bioRxiv">
        <title>Conservation of a gene cluster reveals novel cercosporin biosynthetic mechanisms and extends production to the genus Colletotrichum.</title>
        <authorList>
            <person name="de Jonge R."/>
            <person name="Ebert M.K."/>
            <person name="Huitt-Roehl C.R."/>
            <person name="Pal P."/>
            <person name="Suttle J.C."/>
            <person name="Spanner R.E."/>
            <person name="Neubauer J.D."/>
            <person name="Jurick W.M.II."/>
            <person name="Stott K.A."/>
            <person name="Secor G.A."/>
            <person name="Thomma B.P.H.J."/>
            <person name="Van de Peer Y."/>
            <person name="Townsend C.A."/>
            <person name="Bolton M.D."/>
        </authorList>
    </citation>
    <scope>NUCLEOTIDE SEQUENCE [LARGE SCALE GENOMIC DNA]</scope>
    <source>
        <strain evidence="3">CBS538.71</strain>
    </source>
</reference>
<keyword evidence="3" id="KW-1185">Reference proteome</keyword>
<gene>
    <name evidence="2" type="ORF">CBER1_03770</name>
</gene>
<proteinExistence type="predicted"/>
<dbReference type="OrthoDB" id="3640690at2759"/>
<organism evidence="2 3">
    <name type="scientific">Cercospora berteroae</name>
    <dbReference type="NCBI Taxonomy" id="357750"/>
    <lineage>
        <taxon>Eukaryota</taxon>
        <taxon>Fungi</taxon>
        <taxon>Dikarya</taxon>
        <taxon>Ascomycota</taxon>
        <taxon>Pezizomycotina</taxon>
        <taxon>Dothideomycetes</taxon>
        <taxon>Dothideomycetidae</taxon>
        <taxon>Mycosphaerellales</taxon>
        <taxon>Mycosphaerellaceae</taxon>
        <taxon>Cercospora</taxon>
    </lineage>
</organism>
<comment type="caution">
    <text evidence="2">The sequence shown here is derived from an EMBL/GenBank/DDBJ whole genome shotgun (WGS) entry which is preliminary data.</text>
</comment>
<evidence type="ECO:0000313" key="3">
    <source>
        <dbReference type="Proteomes" id="UP000237631"/>
    </source>
</evidence>
<evidence type="ECO:0000313" key="2">
    <source>
        <dbReference type="EMBL" id="PPJ55914.1"/>
    </source>
</evidence>